<feature type="non-terminal residue" evidence="3">
    <location>
        <position position="273"/>
    </location>
</feature>
<evidence type="ECO:0000259" key="2">
    <source>
        <dbReference type="Pfam" id="PF03732"/>
    </source>
</evidence>
<feature type="compositionally biased region" description="Polar residues" evidence="1">
    <location>
        <begin position="234"/>
        <end position="253"/>
    </location>
</feature>
<proteinExistence type="predicted"/>
<name>A0AAF0Q8G3_SOLVR</name>
<protein>
    <recommendedName>
        <fullName evidence="2">Retrotransposon gag domain-containing protein</fullName>
    </recommendedName>
</protein>
<organism evidence="3 4">
    <name type="scientific">Solanum verrucosum</name>
    <dbReference type="NCBI Taxonomy" id="315347"/>
    <lineage>
        <taxon>Eukaryota</taxon>
        <taxon>Viridiplantae</taxon>
        <taxon>Streptophyta</taxon>
        <taxon>Embryophyta</taxon>
        <taxon>Tracheophyta</taxon>
        <taxon>Spermatophyta</taxon>
        <taxon>Magnoliopsida</taxon>
        <taxon>eudicotyledons</taxon>
        <taxon>Gunneridae</taxon>
        <taxon>Pentapetalae</taxon>
        <taxon>asterids</taxon>
        <taxon>lamiids</taxon>
        <taxon>Solanales</taxon>
        <taxon>Solanaceae</taxon>
        <taxon>Solanoideae</taxon>
        <taxon>Solaneae</taxon>
        <taxon>Solanum</taxon>
    </lineage>
</organism>
<evidence type="ECO:0000313" key="4">
    <source>
        <dbReference type="Proteomes" id="UP001234989"/>
    </source>
</evidence>
<accession>A0AAF0Q8G3</accession>
<reference evidence="3" key="1">
    <citation type="submission" date="2023-08" db="EMBL/GenBank/DDBJ databases">
        <title>A de novo genome assembly of Solanum verrucosum Schlechtendal, a Mexican diploid species geographically isolated from the other diploid A-genome species in potato relatives.</title>
        <authorList>
            <person name="Hosaka K."/>
        </authorList>
    </citation>
    <scope>NUCLEOTIDE SEQUENCE</scope>
    <source>
        <tissue evidence="3">Young leaves</tissue>
    </source>
</reference>
<sequence length="273" mass="31475">MADQLSSGCLMRHSYETASQLLVCVAKTNKEKIEKDKDQDLTTLLDMTKSKATERIIPPQEKTKGITINEDATISREKSELTAYQLKDVAQMLFSQWKEVRPVEVGSMEWERFKNGFLDRFCPLEMREAKILDFINLCKGRMGVEEYAQVFTRLSRYAPSILVNPRIKMSKFVSGVSFLIAKDYSMVMLENDVNINCFVIHAQRFEREKVEERSRGTKRHRVDDDNSSQERFYGQNSSKFPPNFNQKRVSTPNLGKDGRPILPTCAWCGKGMM</sequence>
<evidence type="ECO:0000256" key="1">
    <source>
        <dbReference type="SAM" id="MobiDB-lite"/>
    </source>
</evidence>
<feature type="domain" description="Retrotransposon gag" evidence="2">
    <location>
        <begin position="81"/>
        <end position="176"/>
    </location>
</feature>
<feature type="region of interest" description="Disordered" evidence="1">
    <location>
        <begin position="209"/>
        <end position="255"/>
    </location>
</feature>
<evidence type="ECO:0000313" key="3">
    <source>
        <dbReference type="EMBL" id="WMV18972.1"/>
    </source>
</evidence>
<dbReference type="Proteomes" id="UP001234989">
    <property type="component" value="Chromosome 3"/>
</dbReference>
<dbReference type="Pfam" id="PF03732">
    <property type="entry name" value="Retrotrans_gag"/>
    <property type="match status" value="1"/>
</dbReference>
<dbReference type="EMBL" id="CP133614">
    <property type="protein sequence ID" value="WMV18972.1"/>
    <property type="molecule type" value="Genomic_DNA"/>
</dbReference>
<keyword evidence="4" id="KW-1185">Reference proteome</keyword>
<dbReference type="AlphaFoldDB" id="A0AAF0Q8G3"/>
<dbReference type="InterPro" id="IPR005162">
    <property type="entry name" value="Retrotrans_gag_dom"/>
</dbReference>
<gene>
    <name evidence="3" type="ORF">MTR67_012357</name>
</gene>